<dbReference type="PANTHER" id="PTHR48051:SF1">
    <property type="entry name" value="RAS SUPPRESSOR PROTEIN 1"/>
    <property type="match status" value="1"/>
</dbReference>
<dbReference type="PROSITE" id="PS51450">
    <property type="entry name" value="LRR"/>
    <property type="match status" value="4"/>
</dbReference>
<feature type="domain" description="TIR" evidence="3">
    <location>
        <begin position="219"/>
        <end position="365"/>
    </location>
</feature>
<sequence length="368" mass="42653">MTKLDLSGQKLKVFPKEILELKNLKKLNLSNNLLKEIPKEIENLKFLETLDISNNRIENIYAKVFKLKKLKILNLNNNKIKSLPQQINNLNGLVSLHLANNFIEFLPNELFSVYSLRELDLSRNKIKILSPKIENLSNLRKLWLNYLILEQFPERELKRMNSLLAIYCYGKIETNPIIQKTFSDLSKIKGNSLANLKFLETQKEILKDLKDMNVQSELFNNKIFISYSHQDKYWLNRIKTHLNVLKHSLNIEIDVWDDEKLMTGDDWEEKINESLNNAGIAIFVISTDFLASEFITKKEVPIILENAKKKGVKIMPIIVEPCLFTDSILSKYQAANPPSESLGSLQKAKAESYLLHLTKDIKKILLKS</sequence>
<dbReference type="GO" id="GO:0005737">
    <property type="term" value="C:cytoplasm"/>
    <property type="evidence" value="ECO:0007669"/>
    <property type="project" value="TreeGrafter"/>
</dbReference>
<dbReference type="SMART" id="SM00365">
    <property type="entry name" value="LRR_SD22"/>
    <property type="match status" value="3"/>
</dbReference>
<dbReference type="PRINTS" id="PR00019">
    <property type="entry name" value="LEURICHRPT"/>
</dbReference>
<dbReference type="SMART" id="SM00255">
    <property type="entry name" value="TIR"/>
    <property type="match status" value="1"/>
</dbReference>
<dbReference type="Pfam" id="PF13855">
    <property type="entry name" value="LRR_8"/>
    <property type="match status" value="1"/>
</dbReference>
<evidence type="ECO:0000259" key="3">
    <source>
        <dbReference type="PROSITE" id="PS50104"/>
    </source>
</evidence>
<dbReference type="EMBL" id="JAJNAY010000001">
    <property type="protein sequence ID" value="MCD1116291.1"/>
    <property type="molecule type" value="Genomic_DNA"/>
</dbReference>
<dbReference type="GO" id="GO:0007165">
    <property type="term" value="P:signal transduction"/>
    <property type="evidence" value="ECO:0007669"/>
    <property type="project" value="InterPro"/>
</dbReference>
<dbReference type="Pfam" id="PF13676">
    <property type="entry name" value="TIR_2"/>
    <property type="match status" value="1"/>
</dbReference>
<accession>A0A9Q3YUE8</accession>
<keyword evidence="2" id="KW-0677">Repeat</keyword>
<gene>
    <name evidence="4" type="ORF">LO744_05400</name>
</gene>
<dbReference type="SUPFAM" id="SSF52200">
    <property type="entry name" value="Toll/Interleukin receptor TIR domain"/>
    <property type="match status" value="1"/>
</dbReference>
<dbReference type="Proteomes" id="UP001108025">
    <property type="component" value="Unassembled WGS sequence"/>
</dbReference>
<dbReference type="PROSITE" id="PS50104">
    <property type="entry name" value="TIR"/>
    <property type="match status" value="1"/>
</dbReference>
<dbReference type="PANTHER" id="PTHR48051">
    <property type="match status" value="1"/>
</dbReference>
<dbReference type="Pfam" id="PF23598">
    <property type="entry name" value="LRR_14"/>
    <property type="match status" value="1"/>
</dbReference>
<evidence type="ECO:0000313" key="4">
    <source>
        <dbReference type="EMBL" id="MCD1116291.1"/>
    </source>
</evidence>
<evidence type="ECO:0000256" key="2">
    <source>
        <dbReference type="ARBA" id="ARBA00022737"/>
    </source>
</evidence>
<evidence type="ECO:0000256" key="1">
    <source>
        <dbReference type="ARBA" id="ARBA00022614"/>
    </source>
</evidence>
<organism evidence="4 5">
    <name type="scientific">Chryseobacterium turcicum</name>
    <dbReference type="NCBI Taxonomy" id="2898076"/>
    <lineage>
        <taxon>Bacteria</taxon>
        <taxon>Pseudomonadati</taxon>
        <taxon>Bacteroidota</taxon>
        <taxon>Flavobacteriia</taxon>
        <taxon>Flavobacteriales</taxon>
        <taxon>Weeksellaceae</taxon>
        <taxon>Chryseobacterium group</taxon>
        <taxon>Chryseobacterium</taxon>
    </lineage>
</organism>
<dbReference type="InterPro" id="IPR035897">
    <property type="entry name" value="Toll_tir_struct_dom_sf"/>
</dbReference>
<dbReference type="InterPro" id="IPR032675">
    <property type="entry name" value="LRR_dom_sf"/>
</dbReference>
<dbReference type="AlphaFoldDB" id="A0A9Q3YUE8"/>
<dbReference type="InterPro" id="IPR055414">
    <property type="entry name" value="LRR_R13L4/SHOC2-like"/>
</dbReference>
<reference evidence="4" key="1">
    <citation type="submission" date="2021-11" db="EMBL/GenBank/DDBJ databases">
        <title>Description of novel Chryseobacterium species.</title>
        <authorList>
            <person name="Saticioglu I.B."/>
            <person name="Ay H."/>
            <person name="Altun S."/>
            <person name="Duman M."/>
        </authorList>
    </citation>
    <scope>NUCLEOTIDE SEQUENCE</scope>
    <source>
        <strain evidence="4">C-17</strain>
    </source>
</reference>
<protein>
    <submittedName>
        <fullName evidence="4">Leucine-rich repeat domain-containing protein</fullName>
    </submittedName>
</protein>
<dbReference type="InterPro" id="IPR000157">
    <property type="entry name" value="TIR_dom"/>
</dbReference>
<dbReference type="InterPro" id="IPR001611">
    <property type="entry name" value="Leu-rich_rpt"/>
</dbReference>
<keyword evidence="5" id="KW-1185">Reference proteome</keyword>
<dbReference type="Gene3D" id="3.40.50.10140">
    <property type="entry name" value="Toll/interleukin-1 receptor homology (TIR) domain"/>
    <property type="match status" value="1"/>
</dbReference>
<dbReference type="Gene3D" id="3.80.10.10">
    <property type="entry name" value="Ribonuclease Inhibitor"/>
    <property type="match status" value="1"/>
</dbReference>
<evidence type="ECO:0000313" key="5">
    <source>
        <dbReference type="Proteomes" id="UP001108025"/>
    </source>
</evidence>
<dbReference type="InterPro" id="IPR050216">
    <property type="entry name" value="LRR_domain-containing"/>
</dbReference>
<keyword evidence="1" id="KW-0433">Leucine-rich repeat</keyword>
<dbReference type="SUPFAM" id="SSF52058">
    <property type="entry name" value="L domain-like"/>
    <property type="match status" value="1"/>
</dbReference>
<comment type="caution">
    <text evidence="4">The sequence shown here is derived from an EMBL/GenBank/DDBJ whole genome shotgun (WGS) entry which is preliminary data.</text>
</comment>
<dbReference type="InterPro" id="IPR003591">
    <property type="entry name" value="Leu-rich_rpt_typical-subtyp"/>
</dbReference>
<dbReference type="SMART" id="SM00369">
    <property type="entry name" value="LRR_TYP"/>
    <property type="match status" value="4"/>
</dbReference>
<proteinExistence type="predicted"/>
<name>A0A9Q3YUE8_9FLAO</name>
<dbReference type="RefSeq" id="WP_230667621.1">
    <property type="nucleotide sequence ID" value="NZ_JAJNAY010000001.1"/>
</dbReference>